<dbReference type="EMBL" id="BBLT01000003">
    <property type="protein sequence ID" value="GAL84552.1"/>
    <property type="molecule type" value="Genomic_DNA"/>
</dbReference>
<keyword evidence="9" id="KW-1185">Reference proteome</keyword>
<dbReference type="AlphaFoldDB" id="A0A098LDM5"/>
<dbReference type="NCBIfam" id="TIGR00237">
    <property type="entry name" value="xseA"/>
    <property type="match status" value="1"/>
</dbReference>
<dbReference type="GO" id="GO:0008855">
    <property type="term" value="F:exodeoxyribonuclease VII activity"/>
    <property type="evidence" value="ECO:0007669"/>
    <property type="project" value="UniProtKB-UniRule"/>
</dbReference>
<evidence type="ECO:0000256" key="5">
    <source>
        <dbReference type="RuleBase" id="RU004355"/>
    </source>
</evidence>
<sequence length="468" mass="53455">MPKQIHDKNVFSLLEVTKSIQKTLSERYKNAFWVMAEMNKLNHYKHSGHCYPELVEKQDGKVIAQLKSILWKTDYLNANDKFLKILKEPLKDGIKILFLAKICFDPGYGLALNILEIDPHYTLGDLEREKKETIQKLQTEGIYDQNKTLNLPLLPQRLAIISVETSKGFADFMKVIEENSWNYKFFTFLFPALLQGEKAIEDIIRQLRRIKIVASHFDAVAIIRGGGGDVGLSCYNNYLLAKEIALFPIPVLTGIGHATNETVAEMISFSNQITPTKLAEFLLQKFHNFSIPVQKAEDKIKDKSLRMIMDEKTRFHSASRLFRSVANNSINQFKNDIVNESKALSHHSYYILKKENICLKTLTADLRKDTKVHFRQSSLLLTQNKREIAKRLPGIIESKTKELKNIEKNINNMSPESVLKRGYSITLLNGKALKSIDKLKKGDVIQTRVLGGVIDSTIKSIDQSDKDE</sequence>
<dbReference type="eggNOG" id="COG1570">
    <property type="taxonomic scope" value="Bacteria"/>
</dbReference>
<dbReference type="GO" id="GO:0009318">
    <property type="term" value="C:exodeoxyribonuclease VII complex"/>
    <property type="evidence" value="ECO:0007669"/>
    <property type="project" value="UniProtKB-UniRule"/>
</dbReference>
<feature type="domain" description="Exonuclease VII large subunit C-terminal" evidence="6">
    <location>
        <begin position="143"/>
        <end position="456"/>
    </location>
</feature>
<accession>A0A098LDM5</accession>
<comment type="similarity">
    <text evidence="5">Belongs to the XseA family.</text>
</comment>
<dbReference type="Pfam" id="PF13742">
    <property type="entry name" value="tRNA_anti_2"/>
    <property type="match status" value="1"/>
</dbReference>
<evidence type="ECO:0000313" key="9">
    <source>
        <dbReference type="Proteomes" id="UP000030185"/>
    </source>
</evidence>
<dbReference type="RefSeq" id="WP_045461639.1">
    <property type="nucleotide sequence ID" value="NZ_BBLT01000003.1"/>
</dbReference>
<dbReference type="CDD" id="cd04489">
    <property type="entry name" value="ExoVII_LU_OBF"/>
    <property type="match status" value="1"/>
</dbReference>
<dbReference type="OrthoDB" id="9802795at2"/>
<keyword evidence="4 5" id="KW-0269">Exonuclease</keyword>
<evidence type="ECO:0000313" key="8">
    <source>
        <dbReference type="EMBL" id="GAL84552.1"/>
    </source>
</evidence>
<feature type="domain" description="OB-fold nucleic acid binding" evidence="7">
    <location>
        <begin position="12"/>
        <end position="117"/>
    </location>
</feature>
<dbReference type="InterPro" id="IPR020579">
    <property type="entry name" value="Exonuc_VII_lsu_C"/>
</dbReference>
<dbReference type="Pfam" id="PF02601">
    <property type="entry name" value="Exonuc_VII_L"/>
    <property type="match status" value="1"/>
</dbReference>
<evidence type="ECO:0000259" key="6">
    <source>
        <dbReference type="Pfam" id="PF02601"/>
    </source>
</evidence>
<dbReference type="GO" id="GO:0006308">
    <property type="term" value="P:DNA catabolic process"/>
    <property type="evidence" value="ECO:0007669"/>
    <property type="project" value="UniProtKB-UniRule"/>
</dbReference>
<dbReference type="GO" id="GO:0005737">
    <property type="term" value="C:cytoplasm"/>
    <property type="evidence" value="ECO:0007669"/>
    <property type="project" value="UniProtKB-SubCell"/>
</dbReference>
<dbReference type="GO" id="GO:0003676">
    <property type="term" value="F:nucleic acid binding"/>
    <property type="evidence" value="ECO:0007669"/>
    <property type="project" value="InterPro"/>
</dbReference>
<dbReference type="PANTHER" id="PTHR30008">
    <property type="entry name" value="EXODEOXYRIBONUCLEASE 7 LARGE SUBUNIT"/>
    <property type="match status" value="1"/>
</dbReference>
<evidence type="ECO:0000256" key="3">
    <source>
        <dbReference type="ARBA" id="ARBA00022801"/>
    </source>
</evidence>
<dbReference type="EC" id="3.1.11.6" evidence="5"/>
<dbReference type="PANTHER" id="PTHR30008:SF0">
    <property type="entry name" value="EXODEOXYRIBONUCLEASE 7 LARGE SUBUNIT"/>
    <property type="match status" value="1"/>
</dbReference>
<dbReference type="InterPro" id="IPR003753">
    <property type="entry name" value="Exonuc_VII_L"/>
</dbReference>
<evidence type="ECO:0000259" key="7">
    <source>
        <dbReference type="Pfam" id="PF13742"/>
    </source>
</evidence>
<protein>
    <recommendedName>
        <fullName evidence="5">Exodeoxyribonuclease 7 large subunit</fullName>
        <ecNumber evidence="5">3.1.11.6</ecNumber>
    </recommendedName>
</protein>
<evidence type="ECO:0000256" key="1">
    <source>
        <dbReference type="ARBA" id="ARBA00022490"/>
    </source>
</evidence>
<reference evidence="8 9" key="1">
    <citation type="submission" date="2014-09" db="EMBL/GenBank/DDBJ databases">
        <title>Sporocytophaga myxococcoides PG-01 genome sequencing.</title>
        <authorList>
            <person name="Liu L."/>
            <person name="Gao P.J."/>
            <person name="Chen G.J."/>
            <person name="Wang L.S."/>
        </authorList>
    </citation>
    <scope>NUCLEOTIDE SEQUENCE [LARGE SCALE GENOMIC DNA]</scope>
    <source>
        <strain evidence="8 9">PG-01</strain>
    </source>
</reference>
<dbReference type="Proteomes" id="UP000030185">
    <property type="component" value="Unassembled WGS sequence"/>
</dbReference>
<proteinExistence type="inferred from homology"/>
<keyword evidence="1" id="KW-0963">Cytoplasm</keyword>
<evidence type="ECO:0000256" key="4">
    <source>
        <dbReference type="ARBA" id="ARBA00022839"/>
    </source>
</evidence>
<gene>
    <name evidence="8" type="ORF">MYP_1780</name>
</gene>
<dbReference type="InterPro" id="IPR025824">
    <property type="entry name" value="OB-fold_nuc-bd_dom"/>
</dbReference>
<keyword evidence="3 5" id="KW-0378">Hydrolase</keyword>
<comment type="caution">
    <text evidence="8">The sequence shown here is derived from an EMBL/GenBank/DDBJ whole genome shotgun (WGS) entry which is preliminary data.</text>
</comment>
<organism evidence="8 9">
    <name type="scientific">Sporocytophaga myxococcoides</name>
    <dbReference type="NCBI Taxonomy" id="153721"/>
    <lineage>
        <taxon>Bacteria</taxon>
        <taxon>Pseudomonadati</taxon>
        <taxon>Bacteroidota</taxon>
        <taxon>Cytophagia</taxon>
        <taxon>Cytophagales</taxon>
        <taxon>Cytophagaceae</taxon>
        <taxon>Sporocytophaga</taxon>
    </lineage>
</organism>
<dbReference type="STRING" id="153721.MYP_1780"/>
<comment type="catalytic activity">
    <reaction evidence="5">
        <text>Exonucleolytic cleavage in either 5'- to 3'- or 3'- to 5'-direction to yield nucleoside 5'-phosphates.</text>
        <dbReference type="EC" id="3.1.11.6"/>
    </reaction>
</comment>
<keyword evidence="2 5" id="KW-0540">Nuclease</keyword>
<evidence type="ECO:0000256" key="2">
    <source>
        <dbReference type="ARBA" id="ARBA00022722"/>
    </source>
</evidence>
<name>A0A098LDM5_9BACT</name>
<comment type="subcellular location">
    <subcellularLocation>
        <location evidence="5">Cytoplasm</location>
    </subcellularLocation>
</comment>